<protein>
    <recommendedName>
        <fullName evidence="2">GIY-YIG domain-containing protein</fullName>
    </recommendedName>
</protein>
<dbReference type="InterPro" id="IPR050708">
    <property type="entry name" value="T6SS_VgrG/RHS"/>
</dbReference>
<feature type="transmembrane region" description="Helical" evidence="1">
    <location>
        <begin position="148"/>
        <end position="172"/>
    </location>
</feature>
<sequence length="313" mass="34807">YEKNLQGDVVGILNTEGEEVVHYDYNAWGEVTGVTGTLADTLGKDNPLRYRGYFYDEETGLYYLQSRYYSVELMRFLSEDDPVLSNDQGEPLGSNLYGYCVNNPVNYSDYTGHYAASIALPASIITQLAAAMTGIMGGIRFSMDSVKAAIACSWLPLVCIAATSVAVAGLVYTVKTFKKMNANAAKVRAAVKACVARGGIDPDKTHGNTVYVITRRRSDDVVYVGRTNDYKRRRNEHQNSKKGKFPEKEYDMYAVATGLSKRKARALEQTLITAYSLETLANMINSISPKKWKNFKSEFEQMKSLIEAGFDPE</sequence>
<organism evidence="3 4">
    <name type="scientific">Agathobacter ruminis</name>
    <dbReference type="NCBI Taxonomy" id="1712665"/>
    <lineage>
        <taxon>Bacteria</taxon>
        <taxon>Bacillati</taxon>
        <taxon>Bacillota</taxon>
        <taxon>Clostridia</taxon>
        <taxon>Lachnospirales</taxon>
        <taxon>Lachnospiraceae</taxon>
        <taxon>Agathobacter</taxon>
    </lineage>
</organism>
<evidence type="ECO:0000256" key="1">
    <source>
        <dbReference type="SAM" id="Phobius"/>
    </source>
</evidence>
<keyword evidence="1" id="KW-1133">Transmembrane helix</keyword>
<dbReference type="PROSITE" id="PS50164">
    <property type="entry name" value="GIY_YIG"/>
    <property type="match status" value="1"/>
</dbReference>
<evidence type="ECO:0000313" key="3">
    <source>
        <dbReference type="EMBL" id="PHU36894.1"/>
    </source>
</evidence>
<evidence type="ECO:0000259" key="2">
    <source>
        <dbReference type="PROSITE" id="PS50164"/>
    </source>
</evidence>
<gene>
    <name evidence="3" type="ORF">CSX02_10790</name>
</gene>
<keyword evidence="1" id="KW-0472">Membrane</keyword>
<proteinExistence type="predicted"/>
<feature type="domain" description="GIY-YIG" evidence="2">
    <location>
        <begin position="206"/>
        <end position="283"/>
    </location>
</feature>
<reference evidence="3 4" key="2">
    <citation type="submission" date="2017-10" db="EMBL/GenBank/DDBJ databases">
        <authorList>
            <person name="Banno H."/>
            <person name="Chua N.-H."/>
        </authorList>
    </citation>
    <scope>NUCLEOTIDE SEQUENCE [LARGE SCALE GENOMIC DNA]</scope>
    <source>
        <strain evidence="3 4">JK623</strain>
    </source>
</reference>
<accession>A0A2G3E0W9</accession>
<dbReference type="SUPFAM" id="SSF82771">
    <property type="entry name" value="GIY-YIG endonuclease"/>
    <property type="match status" value="1"/>
</dbReference>
<dbReference type="InterPro" id="IPR000305">
    <property type="entry name" value="GIY-YIG_endonuc"/>
</dbReference>
<dbReference type="Gene3D" id="3.40.1440.10">
    <property type="entry name" value="GIY-YIG endonuclease"/>
    <property type="match status" value="1"/>
</dbReference>
<dbReference type="PANTHER" id="PTHR32305:SF15">
    <property type="entry name" value="PROTEIN RHSA-RELATED"/>
    <property type="match status" value="1"/>
</dbReference>
<dbReference type="InterPro" id="IPR035901">
    <property type="entry name" value="GIY-YIG_endonuc_sf"/>
</dbReference>
<feature type="transmembrane region" description="Helical" evidence="1">
    <location>
        <begin position="114"/>
        <end position="136"/>
    </location>
</feature>
<feature type="non-terminal residue" evidence="3">
    <location>
        <position position="1"/>
    </location>
</feature>
<dbReference type="NCBIfam" id="TIGR03696">
    <property type="entry name" value="Rhs_assc_core"/>
    <property type="match status" value="1"/>
</dbReference>
<evidence type="ECO:0000313" key="4">
    <source>
        <dbReference type="Proteomes" id="UP000224563"/>
    </source>
</evidence>
<dbReference type="RefSeq" id="WP_189281535.1">
    <property type="nucleotide sequence ID" value="NZ_PDYG01000108.1"/>
</dbReference>
<reference evidence="3 4" key="1">
    <citation type="submission" date="2017-10" db="EMBL/GenBank/DDBJ databases">
        <title>Resolving the taxonomy of Roseburia spp., Eubacterium rectale and Agathobacter spp. through phylogenomic analysis.</title>
        <authorList>
            <person name="Sheridan P.O."/>
            <person name="Walker A.W."/>
            <person name="Duncan S.H."/>
            <person name="Scott K.P."/>
            <person name="Toole P.W.O."/>
            <person name="Luis P."/>
            <person name="Flint H.J."/>
        </authorList>
    </citation>
    <scope>NUCLEOTIDE SEQUENCE [LARGE SCALE GENOMIC DNA]</scope>
    <source>
        <strain evidence="3 4">JK623</strain>
    </source>
</reference>
<dbReference type="Gene3D" id="2.180.10.10">
    <property type="entry name" value="RHS repeat-associated core"/>
    <property type="match status" value="1"/>
</dbReference>
<dbReference type="Proteomes" id="UP000224563">
    <property type="component" value="Unassembled WGS sequence"/>
</dbReference>
<dbReference type="PANTHER" id="PTHR32305">
    <property type="match status" value="1"/>
</dbReference>
<dbReference type="Pfam" id="PF01541">
    <property type="entry name" value="GIY-YIG"/>
    <property type="match status" value="1"/>
</dbReference>
<name>A0A2G3E0W9_9FIRM</name>
<dbReference type="InterPro" id="IPR022385">
    <property type="entry name" value="Rhs_assc_core"/>
</dbReference>
<dbReference type="AlphaFoldDB" id="A0A2G3E0W9"/>
<keyword evidence="4" id="KW-1185">Reference proteome</keyword>
<dbReference type="EMBL" id="PDYG01000108">
    <property type="protein sequence ID" value="PHU36894.1"/>
    <property type="molecule type" value="Genomic_DNA"/>
</dbReference>
<comment type="caution">
    <text evidence="3">The sequence shown here is derived from an EMBL/GenBank/DDBJ whole genome shotgun (WGS) entry which is preliminary data.</text>
</comment>
<keyword evidence="1" id="KW-0812">Transmembrane</keyword>